<dbReference type="Pfam" id="PF00561">
    <property type="entry name" value="Abhydrolase_1"/>
    <property type="match status" value="1"/>
</dbReference>
<keyword evidence="2" id="KW-0378">Hydrolase</keyword>
<gene>
    <name evidence="2" type="ORF">KRX52_09660</name>
</gene>
<dbReference type="EMBL" id="JAHRGL010000019">
    <property type="protein sequence ID" value="MBV2133067.1"/>
    <property type="molecule type" value="Genomic_DNA"/>
</dbReference>
<accession>A0ABS6MXX0</accession>
<evidence type="ECO:0000259" key="1">
    <source>
        <dbReference type="Pfam" id="PF00561"/>
    </source>
</evidence>
<dbReference type="InterPro" id="IPR000073">
    <property type="entry name" value="AB_hydrolase_1"/>
</dbReference>
<proteinExistence type="predicted"/>
<evidence type="ECO:0000313" key="2">
    <source>
        <dbReference type="EMBL" id="MBV2133067.1"/>
    </source>
</evidence>
<reference evidence="2 3" key="1">
    <citation type="submission" date="2021-06" db="EMBL/GenBank/DDBJ databases">
        <title>Differences between aerobic and microaerobic xylene degrading microbial communities.</title>
        <authorList>
            <person name="Banerjee S."/>
            <person name="Tancsics A."/>
        </authorList>
    </citation>
    <scope>NUCLEOTIDE SEQUENCE [LARGE SCALE GENOMIC DNA]</scope>
    <source>
        <strain evidence="2 3">MAP12</strain>
    </source>
</reference>
<dbReference type="PANTHER" id="PTHR43689:SF8">
    <property type="entry name" value="ALPHA_BETA-HYDROLASES SUPERFAMILY PROTEIN"/>
    <property type="match status" value="1"/>
</dbReference>
<feature type="domain" description="AB hydrolase-1" evidence="1">
    <location>
        <begin position="29"/>
        <end position="185"/>
    </location>
</feature>
<protein>
    <submittedName>
        <fullName evidence="2">Alpha/beta hydrolase</fullName>
    </submittedName>
</protein>
<dbReference type="PANTHER" id="PTHR43689">
    <property type="entry name" value="HYDROLASE"/>
    <property type="match status" value="1"/>
</dbReference>
<dbReference type="Proteomes" id="UP000813068">
    <property type="component" value="Unassembled WGS sequence"/>
</dbReference>
<dbReference type="RefSeq" id="WP_217681528.1">
    <property type="nucleotide sequence ID" value="NZ_JAHRGL010000019.1"/>
</dbReference>
<organism evidence="2 3">
    <name type="scientific">Geopseudomonas aromaticivorans</name>
    <dbReference type="NCBI Taxonomy" id="2849492"/>
    <lineage>
        <taxon>Bacteria</taxon>
        <taxon>Pseudomonadati</taxon>
        <taxon>Pseudomonadota</taxon>
        <taxon>Gammaproteobacteria</taxon>
        <taxon>Pseudomonadales</taxon>
        <taxon>Pseudomonadaceae</taxon>
        <taxon>Geopseudomonas</taxon>
    </lineage>
</organism>
<name>A0ABS6MXX0_9GAMM</name>
<dbReference type="GO" id="GO:0016787">
    <property type="term" value="F:hydrolase activity"/>
    <property type="evidence" value="ECO:0007669"/>
    <property type="project" value="UniProtKB-KW"/>
</dbReference>
<keyword evidence="3" id="KW-1185">Reference proteome</keyword>
<evidence type="ECO:0000313" key="3">
    <source>
        <dbReference type="Proteomes" id="UP000813068"/>
    </source>
</evidence>
<sequence length="273" mass="29817">MHAVEWLDLPHACLEFLQIPARTAGLPTLVLLHEALGGVAHWKDFPRQLAEHSGCAVLAYSRQGHGRSSPAREPRPLDYLSTGCPDELGALLEALDLENVVLVGHSDGASIALAYAARNDPRVRGVVAMAPHVIVEEATLAGIRAADAHFRNSDLLERLRAYHGANLEGVFHGWVDTWQRPEFAAWNLDRELAQIRVPLLAFQGEGDQYATAEQLARIARTVAGPCRTELLDDCRHIPHREAGEATLRLIGEFLLHSGFVPRDSHAAAHACGC</sequence>
<comment type="caution">
    <text evidence="2">The sequence shown here is derived from an EMBL/GenBank/DDBJ whole genome shotgun (WGS) entry which is preliminary data.</text>
</comment>